<evidence type="ECO:0000256" key="1">
    <source>
        <dbReference type="SAM" id="MobiDB-lite"/>
    </source>
</evidence>
<dbReference type="EMBL" id="OU893334">
    <property type="protein sequence ID" value="CAG9790956.1"/>
    <property type="molecule type" value="Genomic_DNA"/>
</dbReference>
<feature type="compositionally biased region" description="Basic residues" evidence="1">
    <location>
        <begin position="250"/>
        <end position="261"/>
    </location>
</feature>
<reference evidence="2" key="1">
    <citation type="submission" date="2021-12" db="EMBL/GenBank/DDBJ databases">
        <authorList>
            <person name="King R."/>
        </authorList>
    </citation>
    <scope>NUCLEOTIDE SEQUENCE</scope>
</reference>
<organism evidence="2 3">
    <name type="scientific">Diatraea saccharalis</name>
    <name type="common">sugarcane borer</name>
    <dbReference type="NCBI Taxonomy" id="40085"/>
    <lineage>
        <taxon>Eukaryota</taxon>
        <taxon>Metazoa</taxon>
        <taxon>Ecdysozoa</taxon>
        <taxon>Arthropoda</taxon>
        <taxon>Hexapoda</taxon>
        <taxon>Insecta</taxon>
        <taxon>Pterygota</taxon>
        <taxon>Neoptera</taxon>
        <taxon>Endopterygota</taxon>
        <taxon>Lepidoptera</taxon>
        <taxon>Glossata</taxon>
        <taxon>Ditrysia</taxon>
        <taxon>Pyraloidea</taxon>
        <taxon>Crambidae</taxon>
        <taxon>Crambinae</taxon>
        <taxon>Diatraea</taxon>
    </lineage>
</organism>
<name>A0A9N9R637_9NEOP</name>
<dbReference type="OrthoDB" id="7314096at2759"/>
<evidence type="ECO:0000313" key="2">
    <source>
        <dbReference type="EMBL" id="CAG9790956.1"/>
    </source>
</evidence>
<feature type="region of interest" description="Disordered" evidence="1">
    <location>
        <begin position="567"/>
        <end position="598"/>
    </location>
</feature>
<sequence>MAINAFEKIEAKYSSNNSREALPSKKSHHLSIFTEDSISSSDRSNKIKKKKTYNKSPYLNSDNVRIHATAKEKKSTPKRASNIVSSFPLAVNIYKANSDEFKTPRKGSKKVKKSVLTLPNVPTSIPQTCTVSDMNDSDYFNTRDGNKQPRMKKRLQAQKGKTRVQNKNYVFYDRDARFCSQMNIDSSSTDIIEFTGDGKRVSNKNCLSNKPENNNECSGHDVWAVLRNINRFQFRPSPPVSDDYSNQTPTKKKRKNKTRRNNFRDRRLIETCRTEEFAYISRFDFETKSPPNFSQSSSFDRITVIDKQDEISEICHELEQSIFKRNNEKSKLRRQPVTKNQNKNVTKNNVKVITPREGGNKLQYDSEKQFNKRKAHCNKTECISKEILNDGHNTADLNTNTTVNCTNIENEHFEVRDKETPNTVTEISKNIRSTAINYSQSVPRKEVDATTCDGKGKQHRVPITTQVTNDVYPQFESQEKQIRQYSSNQKYKNENKHDSLEYLEESKILPNSKCDAESKAAYVEESIILTKSDALISSKTNPGHRKNGIFENNSEKFNVLNNNESVTSKKEIQKHPPRIPTSEIIKSKQQPKPPKPVQQLRDTMIKFLYKKVSVKSLDDQFKKTNESKEDSSTSTTKLKSLNILNKADVSTQTLIKSDRVTRGLTTTMSNKVLQETNTFPMNTKNSRAKGKWASDFIENVIKKIRNGIYYNPENVYQYKKMPMHSKEVSIQTLLIGKNISTNKNIFVEDKEITTDNSDSTRCDVIAECSNNILPGFDTNPPALEIETLNTKEIAIRHCTTNVMVQFDIAHLFEPDNHNNFILKSSSFTPIVKNENQTKILKCKTTIMNAVLPAELCSIIPTVLKFIINSTKLQSLPSIKSYQNDSNLYTISELLMNESPGIPKCEFSMAIGLSSDLKELMKGTYRFKNTEKKVCGNHKLKLDYGYYDFKNQLLMLYSKHLLPTRVDVVNFISFKSGEVRPKPENSTCTALQLYRAPNYNICKYDAVPTIQKCTVNNLLKQICNQGLVIRFKISMPLSVTFENCNSVVRMQMASNVTRITSINFSNLKIDSLICGHNTQSTSSMKLIENQNNATDKRVQSREFQRHMNCTKTKKKKFVTLYKKCKSTSNISGERRSIPLTKITNLEEFFDALGSGRTMLSIFDGIIGKKILSSVSQMKDWITELSQRQAMLILLLTNKKDTPNLVRFRPLLLQGIAVNRITRASELDMEIEVIERENFNRFSRFEGIPYTLEADENPDNLLEELFWIAKTTASDYQKPFNESSEKLLKSLLEKRKKLNPSYLRVMARYVGLGLLKSPRK</sequence>
<proteinExistence type="predicted"/>
<dbReference type="Proteomes" id="UP001153714">
    <property type="component" value="Chromosome 3"/>
</dbReference>
<feature type="region of interest" description="Disordered" evidence="1">
    <location>
        <begin position="234"/>
        <end position="264"/>
    </location>
</feature>
<accession>A0A9N9R637</accession>
<gene>
    <name evidence="2" type="ORF">DIATSA_LOCUS8599</name>
</gene>
<reference evidence="2" key="2">
    <citation type="submission" date="2022-10" db="EMBL/GenBank/DDBJ databases">
        <authorList>
            <consortium name="ENA_rothamsted_submissions"/>
            <consortium name="culmorum"/>
            <person name="King R."/>
        </authorList>
    </citation>
    <scope>NUCLEOTIDE SEQUENCE</scope>
</reference>
<keyword evidence="3" id="KW-1185">Reference proteome</keyword>
<protein>
    <submittedName>
        <fullName evidence="2">Uncharacterized protein</fullName>
    </submittedName>
</protein>
<evidence type="ECO:0000313" key="3">
    <source>
        <dbReference type="Proteomes" id="UP001153714"/>
    </source>
</evidence>